<keyword evidence="3" id="KW-0238">DNA-binding</keyword>
<feature type="compositionally biased region" description="Basic and acidic residues" evidence="6">
    <location>
        <begin position="1"/>
        <end position="17"/>
    </location>
</feature>
<feature type="compositionally biased region" description="Polar residues" evidence="6">
    <location>
        <begin position="58"/>
        <end position="77"/>
    </location>
</feature>
<feature type="region of interest" description="Disordered" evidence="6">
    <location>
        <begin position="1"/>
        <end position="84"/>
    </location>
</feature>
<dbReference type="PANTHER" id="PTHR45914">
    <property type="entry name" value="TRANSCRIPTION FACTOR HEC3-RELATED"/>
    <property type="match status" value="1"/>
</dbReference>
<dbReference type="EMBL" id="JACEIK010019605">
    <property type="protein sequence ID" value="MCE5166153.1"/>
    <property type="molecule type" value="Genomic_DNA"/>
</dbReference>
<keyword evidence="5" id="KW-0539">Nucleus</keyword>
<organism evidence="8 9">
    <name type="scientific">Datura stramonium</name>
    <name type="common">Jimsonweed</name>
    <name type="synonym">Common thornapple</name>
    <dbReference type="NCBI Taxonomy" id="4076"/>
    <lineage>
        <taxon>Eukaryota</taxon>
        <taxon>Viridiplantae</taxon>
        <taxon>Streptophyta</taxon>
        <taxon>Embryophyta</taxon>
        <taxon>Tracheophyta</taxon>
        <taxon>Spermatophyta</taxon>
        <taxon>Magnoliopsida</taxon>
        <taxon>eudicotyledons</taxon>
        <taxon>Gunneridae</taxon>
        <taxon>Pentapetalae</taxon>
        <taxon>asterids</taxon>
        <taxon>lamiids</taxon>
        <taxon>Solanales</taxon>
        <taxon>Solanaceae</taxon>
        <taxon>Solanoideae</taxon>
        <taxon>Datureae</taxon>
        <taxon>Datura</taxon>
    </lineage>
</organism>
<evidence type="ECO:0000259" key="7">
    <source>
        <dbReference type="PROSITE" id="PS50888"/>
    </source>
</evidence>
<comment type="caution">
    <text evidence="8">The sequence shown here is derived from an EMBL/GenBank/DDBJ whole genome shotgun (WGS) entry which is preliminary data.</text>
</comment>
<accession>A0ABS8Y2N4</accession>
<evidence type="ECO:0000256" key="2">
    <source>
        <dbReference type="ARBA" id="ARBA00023015"/>
    </source>
</evidence>
<dbReference type="InterPro" id="IPR011598">
    <property type="entry name" value="bHLH_dom"/>
</dbReference>
<protein>
    <recommendedName>
        <fullName evidence="7">BHLH domain-containing protein</fullName>
    </recommendedName>
</protein>
<evidence type="ECO:0000313" key="8">
    <source>
        <dbReference type="EMBL" id="MCE5166153.1"/>
    </source>
</evidence>
<keyword evidence="4" id="KW-0804">Transcription</keyword>
<gene>
    <name evidence="8" type="ORF">HAX54_015175</name>
</gene>
<dbReference type="InterPro" id="IPR045843">
    <property type="entry name" value="IND-like"/>
</dbReference>
<dbReference type="PROSITE" id="PS50888">
    <property type="entry name" value="BHLH"/>
    <property type="match status" value="1"/>
</dbReference>
<evidence type="ECO:0000256" key="3">
    <source>
        <dbReference type="ARBA" id="ARBA00023125"/>
    </source>
</evidence>
<evidence type="ECO:0000256" key="5">
    <source>
        <dbReference type="ARBA" id="ARBA00023242"/>
    </source>
</evidence>
<feature type="compositionally biased region" description="Low complexity" evidence="6">
    <location>
        <begin position="36"/>
        <end position="46"/>
    </location>
</feature>
<evidence type="ECO:0000256" key="1">
    <source>
        <dbReference type="ARBA" id="ARBA00004123"/>
    </source>
</evidence>
<feature type="compositionally biased region" description="Basic and acidic residues" evidence="6">
    <location>
        <begin position="47"/>
        <end position="57"/>
    </location>
</feature>
<feature type="domain" description="BHLH" evidence="7">
    <location>
        <begin position="72"/>
        <end position="121"/>
    </location>
</feature>
<name>A0ABS8Y2N4_DATST</name>
<dbReference type="Gene3D" id="4.10.280.10">
    <property type="entry name" value="Helix-loop-helix DNA-binding domain"/>
    <property type="match status" value="1"/>
</dbReference>
<dbReference type="SMART" id="SM00353">
    <property type="entry name" value="HLH"/>
    <property type="match status" value="1"/>
</dbReference>
<comment type="subcellular location">
    <subcellularLocation>
        <location evidence="1">Nucleus</location>
    </subcellularLocation>
</comment>
<dbReference type="Proteomes" id="UP000823775">
    <property type="component" value="Unassembled WGS sequence"/>
</dbReference>
<keyword evidence="9" id="KW-1185">Reference proteome</keyword>
<evidence type="ECO:0000256" key="6">
    <source>
        <dbReference type="SAM" id="MobiDB-lite"/>
    </source>
</evidence>
<proteinExistence type="predicted"/>
<dbReference type="SUPFAM" id="SSF47459">
    <property type="entry name" value="HLH, helix-loop-helix DNA-binding domain"/>
    <property type="match status" value="1"/>
</dbReference>
<sequence length="130" mass="15144">MGCNNRDEKFKDSENPKKKSRVSRIMDKNKKSGQAKSQKNQKNIKINNEEAGEKERNNNAAENSKQRSQQRAATDPQSLYARKRRERINERLRILQSLVPNGTKVDISTMLEEAVHYVNFCSYKLIAEFR</sequence>
<evidence type="ECO:0000313" key="9">
    <source>
        <dbReference type="Proteomes" id="UP000823775"/>
    </source>
</evidence>
<dbReference type="Pfam" id="PF00010">
    <property type="entry name" value="HLH"/>
    <property type="match status" value="1"/>
</dbReference>
<keyword evidence="2" id="KW-0805">Transcription regulation</keyword>
<evidence type="ECO:0000256" key="4">
    <source>
        <dbReference type="ARBA" id="ARBA00023163"/>
    </source>
</evidence>
<dbReference type="PANTHER" id="PTHR45914:SF60">
    <property type="entry name" value="TRANSCRIPTION FACTOR RSL2-LIKE"/>
    <property type="match status" value="1"/>
</dbReference>
<dbReference type="InterPro" id="IPR036638">
    <property type="entry name" value="HLH_DNA-bd_sf"/>
</dbReference>
<reference evidence="8 9" key="1">
    <citation type="journal article" date="2021" name="BMC Genomics">
        <title>Datura genome reveals duplications of psychoactive alkaloid biosynthetic genes and high mutation rate following tissue culture.</title>
        <authorList>
            <person name="Rajewski A."/>
            <person name="Carter-House D."/>
            <person name="Stajich J."/>
            <person name="Litt A."/>
        </authorList>
    </citation>
    <scope>NUCLEOTIDE SEQUENCE [LARGE SCALE GENOMIC DNA]</scope>
    <source>
        <strain evidence="8">AR-01</strain>
    </source>
</reference>